<evidence type="ECO:0000313" key="2">
    <source>
        <dbReference type="Proteomes" id="UP000436522"/>
    </source>
</evidence>
<protein>
    <recommendedName>
        <fullName evidence="3">SMP-30/Gluconolactonase/LRE-like region domain-containing protein</fullName>
    </recommendedName>
</protein>
<dbReference type="InterPro" id="IPR011042">
    <property type="entry name" value="6-blade_b-propeller_TolB-like"/>
</dbReference>
<dbReference type="Gene3D" id="2.120.10.30">
    <property type="entry name" value="TolB, C-terminal domain"/>
    <property type="match status" value="1"/>
</dbReference>
<evidence type="ECO:0000313" key="1">
    <source>
        <dbReference type="EMBL" id="GFE50025.1"/>
    </source>
</evidence>
<dbReference type="AlphaFoldDB" id="A0A640VT01"/>
<reference evidence="1 2" key="1">
    <citation type="submission" date="2019-12" db="EMBL/GenBank/DDBJ databases">
        <title>Roseobacter cerasinus sp. nov., isolated from seawater around aquaculture.</title>
        <authorList>
            <person name="Muramatsu S."/>
            <person name="Takabe Y."/>
            <person name="Mori K."/>
            <person name="Takaichi S."/>
            <person name="Hanada S."/>
        </authorList>
    </citation>
    <scope>NUCLEOTIDE SEQUENCE [LARGE SCALE GENOMIC DNA]</scope>
    <source>
        <strain evidence="1 2">AI77</strain>
    </source>
</reference>
<comment type="caution">
    <text evidence="1">The sequence shown here is derived from an EMBL/GenBank/DDBJ whole genome shotgun (WGS) entry which is preliminary data.</text>
</comment>
<dbReference type="EMBL" id="BLIV01000003">
    <property type="protein sequence ID" value="GFE50025.1"/>
    <property type="molecule type" value="Genomic_DNA"/>
</dbReference>
<keyword evidence="2" id="KW-1185">Reference proteome</keyword>
<dbReference type="Proteomes" id="UP000436522">
    <property type="component" value="Unassembled WGS sequence"/>
</dbReference>
<sequence length="99" mass="10734">MTQAPHSVFRIDLDGSVTRLVSDAGKINGVLVSLDQKTLYVGAWGNGSYDFIRVPEGDGATPAYIEDTQAIYAYDPQEDGSFGKRRVFLEMPFAASDGV</sequence>
<dbReference type="SUPFAM" id="SSF63829">
    <property type="entry name" value="Calcium-dependent phosphotriesterase"/>
    <property type="match status" value="1"/>
</dbReference>
<gene>
    <name evidence="1" type="ORF">So717_17780</name>
</gene>
<accession>A0A640VT01</accession>
<dbReference type="RefSeq" id="WP_159976279.1">
    <property type="nucleotide sequence ID" value="NZ_BLIV01000003.1"/>
</dbReference>
<name>A0A640VT01_9RHOB</name>
<dbReference type="OrthoDB" id="502821at2"/>
<proteinExistence type="predicted"/>
<evidence type="ECO:0008006" key="3">
    <source>
        <dbReference type="Google" id="ProtNLM"/>
    </source>
</evidence>
<organism evidence="1 2">
    <name type="scientific">Roseobacter cerasinus</name>
    <dbReference type="NCBI Taxonomy" id="2602289"/>
    <lineage>
        <taxon>Bacteria</taxon>
        <taxon>Pseudomonadati</taxon>
        <taxon>Pseudomonadota</taxon>
        <taxon>Alphaproteobacteria</taxon>
        <taxon>Rhodobacterales</taxon>
        <taxon>Roseobacteraceae</taxon>
        <taxon>Roseobacter</taxon>
    </lineage>
</organism>